<protein>
    <submittedName>
        <fullName evidence="2">SnoaL-like domain protein</fullName>
    </submittedName>
</protein>
<sequence>MTSLLDQPAWHHPTMRSVRGIGRPEVQRWLDAYVAAWQSYEPDEIAALWSEGAVWHYPFGIRATGRDAIVAEWMAERDAFVGERFDARYHPVVLDGDTAVTHGRTVFLADEGDEVVTAYDNIWFLRFDADGRCSEFHEWYAGRPEDEPDRAIPQH</sequence>
<dbReference type="InterPro" id="IPR032710">
    <property type="entry name" value="NTF2-like_dom_sf"/>
</dbReference>
<proteinExistence type="predicted"/>
<dbReference type="EMBL" id="MDHJ01000001">
    <property type="protein sequence ID" value="OUE09942.1"/>
    <property type="molecule type" value="Genomic_DNA"/>
</dbReference>
<comment type="caution">
    <text evidence="2">The sequence shown here is derived from an EMBL/GenBank/DDBJ whole genome shotgun (WGS) entry which is preliminary data.</text>
</comment>
<dbReference type="SUPFAM" id="SSF54427">
    <property type="entry name" value="NTF2-like"/>
    <property type="match status" value="1"/>
</dbReference>
<name>A0A251XWI1_9MICO</name>
<dbReference type="Gene3D" id="3.10.450.50">
    <property type="match status" value="1"/>
</dbReference>
<accession>A0A251XWI1</accession>
<gene>
    <name evidence="2" type="ORF">CMsap09_13420</name>
</gene>
<reference evidence="2 3" key="1">
    <citation type="submission" date="2016-08" db="EMBL/GenBank/DDBJ databases">
        <title>Genome sequence of Clavibacter michiganensis spp. strain CASJ009.</title>
        <authorList>
            <person name="Thapa S.P."/>
            <person name="Coaker G."/>
        </authorList>
    </citation>
    <scope>NUCLEOTIDE SEQUENCE [LARGE SCALE GENOMIC DNA]</scope>
    <source>
        <strain evidence="2">CASJ009</strain>
    </source>
</reference>
<evidence type="ECO:0000313" key="2">
    <source>
        <dbReference type="EMBL" id="OUE09942.1"/>
    </source>
</evidence>
<evidence type="ECO:0000313" key="3">
    <source>
        <dbReference type="Proteomes" id="UP000195106"/>
    </source>
</evidence>
<organism evidence="2 3">
    <name type="scientific">Clavibacter michiganensis</name>
    <dbReference type="NCBI Taxonomy" id="28447"/>
    <lineage>
        <taxon>Bacteria</taxon>
        <taxon>Bacillati</taxon>
        <taxon>Actinomycetota</taxon>
        <taxon>Actinomycetes</taxon>
        <taxon>Micrococcales</taxon>
        <taxon>Microbacteriaceae</taxon>
        <taxon>Clavibacter</taxon>
    </lineage>
</organism>
<dbReference type="Proteomes" id="UP000195106">
    <property type="component" value="Unassembled WGS sequence"/>
</dbReference>
<dbReference type="Pfam" id="PF12680">
    <property type="entry name" value="SnoaL_2"/>
    <property type="match status" value="1"/>
</dbReference>
<feature type="domain" description="SnoaL-like" evidence="1">
    <location>
        <begin position="31"/>
        <end position="135"/>
    </location>
</feature>
<evidence type="ECO:0000259" key="1">
    <source>
        <dbReference type="Pfam" id="PF12680"/>
    </source>
</evidence>
<dbReference type="InterPro" id="IPR037401">
    <property type="entry name" value="SnoaL-like"/>
</dbReference>
<dbReference type="AlphaFoldDB" id="A0A251XWI1"/>